<dbReference type="STRING" id="280332.CQ12_05600"/>
<evidence type="ECO:0000259" key="1">
    <source>
        <dbReference type="Pfam" id="PF18478"/>
    </source>
</evidence>
<dbReference type="RefSeq" id="WP_057834796.1">
    <property type="nucleotide sequence ID" value="NZ_LLXZ01000049.1"/>
</dbReference>
<proteinExistence type="predicted"/>
<dbReference type="EMBL" id="LLXZ01000049">
    <property type="protein sequence ID" value="KRR11299.1"/>
    <property type="molecule type" value="Genomic_DNA"/>
</dbReference>
<dbReference type="AlphaFoldDB" id="A0A0R3M1H0"/>
<name>A0A0R3M1H0_9BRAD</name>
<protein>
    <recommendedName>
        <fullName evidence="1">VapC45 PIN like domain-containing protein</fullName>
    </recommendedName>
</protein>
<organism evidence="2 3">
    <name type="scientific">Bradyrhizobium jicamae</name>
    <dbReference type="NCBI Taxonomy" id="280332"/>
    <lineage>
        <taxon>Bacteria</taxon>
        <taxon>Pseudomonadati</taxon>
        <taxon>Pseudomonadota</taxon>
        <taxon>Alphaproteobacteria</taxon>
        <taxon>Hyphomicrobiales</taxon>
        <taxon>Nitrobacteraceae</taxon>
        <taxon>Bradyrhizobium</taxon>
    </lineage>
</organism>
<evidence type="ECO:0000313" key="3">
    <source>
        <dbReference type="Proteomes" id="UP000050863"/>
    </source>
</evidence>
<comment type="caution">
    <text evidence="2">The sequence shown here is derived from an EMBL/GenBank/DDBJ whole genome shotgun (WGS) entry which is preliminary data.</text>
</comment>
<dbReference type="OrthoDB" id="7572575at2"/>
<dbReference type="Pfam" id="PF18478">
    <property type="entry name" value="PIN_10"/>
    <property type="match status" value="1"/>
</dbReference>
<evidence type="ECO:0000313" key="2">
    <source>
        <dbReference type="EMBL" id="KRR11299.1"/>
    </source>
</evidence>
<sequence>MKIRLDENLSYRVAKALRAFLADRSGLEVTWVRDFHPPGTDDPSWLKAFAAEGGNAILSGDARILQHWPNLIAYMESGLISFFPPSSFDDLKGFGQASLLLRWWPVIVEKTKLSQAGDCWRIPMTWTPDITRLERLRDPRLGTKELKESHDIATATVHTFRAT</sequence>
<gene>
    <name evidence="2" type="ORF">CQ12_05600</name>
</gene>
<accession>A0A0R3M1H0</accession>
<dbReference type="InterPro" id="IPR041375">
    <property type="entry name" value="VapC45_PIN-like"/>
</dbReference>
<reference evidence="2 3" key="1">
    <citation type="submission" date="2014-03" db="EMBL/GenBank/DDBJ databases">
        <title>Bradyrhizobium valentinum sp. nov., isolated from effective nodules of Lupinus mariae-josephae, a lupine endemic of basic-lime soils in Eastern Spain.</title>
        <authorList>
            <person name="Duran D."/>
            <person name="Rey L."/>
            <person name="Navarro A."/>
            <person name="Busquets A."/>
            <person name="Imperial J."/>
            <person name="Ruiz-Argueso T."/>
        </authorList>
    </citation>
    <scope>NUCLEOTIDE SEQUENCE [LARGE SCALE GENOMIC DNA]</scope>
    <source>
        <strain evidence="2 3">PAC68</strain>
    </source>
</reference>
<keyword evidence="3" id="KW-1185">Reference proteome</keyword>
<feature type="domain" description="VapC45 PIN like" evidence="1">
    <location>
        <begin position="1"/>
        <end position="83"/>
    </location>
</feature>
<dbReference type="Proteomes" id="UP000050863">
    <property type="component" value="Unassembled WGS sequence"/>
</dbReference>